<keyword evidence="6 9" id="KW-0418">Kinase</keyword>
<evidence type="ECO:0000256" key="1">
    <source>
        <dbReference type="ARBA" id="ARBA00004761"/>
    </source>
</evidence>
<keyword evidence="5 9" id="KW-0547">Nucleotide-binding</keyword>
<dbReference type="SUPFAM" id="SSF52540">
    <property type="entry name" value="P-loop containing nucleoside triphosphate hydrolases"/>
    <property type="match status" value="1"/>
</dbReference>
<name>A0ABV0G475_9BURK</name>
<dbReference type="EC" id="2.7.1.12" evidence="3 9"/>
<dbReference type="RefSeq" id="WP_347705337.1">
    <property type="nucleotide sequence ID" value="NZ_JBDPZD010000003.1"/>
</dbReference>
<evidence type="ECO:0000313" key="10">
    <source>
        <dbReference type="EMBL" id="MEO3692522.1"/>
    </source>
</evidence>
<protein>
    <recommendedName>
        <fullName evidence="3 9">Gluconokinase</fullName>
        <ecNumber evidence="3 9">2.7.1.12</ecNumber>
    </recommendedName>
</protein>
<sequence>MGVAGCGKSTVATAVASALGRDWIEGDHFHSDTSRQKMAQGQPLTDADRAGWLAALAGKLASEPGVMLTCSALKRSYRDQLRQAAPDLRFVFLDLDKSEARRRIEVRGGHFFPAHLIDSQFNTLESPVGEAGVLRVDATRPLPELQAQICHWLLQPLTP</sequence>
<evidence type="ECO:0000256" key="6">
    <source>
        <dbReference type="ARBA" id="ARBA00022777"/>
    </source>
</evidence>
<dbReference type="InterPro" id="IPR006001">
    <property type="entry name" value="Therm_gnt_kin"/>
</dbReference>
<organism evidence="10 11">
    <name type="scientific">Roseateles paludis</name>
    <dbReference type="NCBI Taxonomy" id="3145238"/>
    <lineage>
        <taxon>Bacteria</taxon>
        <taxon>Pseudomonadati</taxon>
        <taxon>Pseudomonadota</taxon>
        <taxon>Betaproteobacteria</taxon>
        <taxon>Burkholderiales</taxon>
        <taxon>Sphaerotilaceae</taxon>
        <taxon>Roseateles</taxon>
    </lineage>
</organism>
<dbReference type="EMBL" id="JBDPZD010000003">
    <property type="protein sequence ID" value="MEO3692522.1"/>
    <property type="molecule type" value="Genomic_DNA"/>
</dbReference>
<dbReference type="NCBIfam" id="TIGR01313">
    <property type="entry name" value="therm_gnt_kin"/>
    <property type="match status" value="1"/>
</dbReference>
<comment type="caution">
    <text evidence="10">The sequence shown here is derived from an EMBL/GenBank/DDBJ whole genome shotgun (WGS) entry which is preliminary data.</text>
</comment>
<comment type="pathway">
    <text evidence="1">Carbohydrate acid metabolism.</text>
</comment>
<dbReference type="CDD" id="cd02021">
    <property type="entry name" value="GntK"/>
    <property type="match status" value="1"/>
</dbReference>
<dbReference type="PANTHER" id="PTHR43442">
    <property type="entry name" value="GLUCONOKINASE-RELATED"/>
    <property type="match status" value="1"/>
</dbReference>
<evidence type="ECO:0000256" key="9">
    <source>
        <dbReference type="RuleBase" id="RU363066"/>
    </source>
</evidence>
<dbReference type="InterPro" id="IPR027417">
    <property type="entry name" value="P-loop_NTPase"/>
</dbReference>
<keyword evidence="4 9" id="KW-0808">Transferase</keyword>
<comment type="catalytic activity">
    <reaction evidence="8 9">
        <text>D-gluconate + ATP = 6-phospho-D-gluconate + ADP + H(+)</text>
        <dbReference type="Rhea" id="RHEA:19433"/>
        <dbReference type="ChEBI" id="CHEBI:15378"/>
        <dbReference type="ChEBI" id="CHEBI:18391"/>
        <dbReference type="ChEBI" id="CHEBI:30616"/>
        <dbReference type="ChEBI" id="CHEBI:58759"/>
        <dbReference type="ChEBI" id="CHEBI:456216"/>
        <dbReference type="EC" id="2.7.1.12"/>
    </reaction>
</comment>
<gene>
    <name evidence="10" type="ORF">ABDJ85_13665</name>
</gene>
<evidence type="ECO:0000256" key="3">
    <source>
        <dbReference type="ARBA" id="ARBA00012054"/>
    </source>
</evidence>
<evidence type="ECO:0000256" key="4">
    <source>
        <dbReference type="ARBA" id="ARBA00022679"/>
    </source>
</evidence>
<dbReference type="Pfam" id="PF13671">
    <property type="entry name" value="AAA_33"/>
    <property type="match status" value="1"/>
</dbReference>
<keyword evidence="11" id="KW-1185">Reference proteome</keyword>
<accession>A0ABV0G475</accession>
<dbReference type="Proteomes" id="UP001495147">
    <property type="component" value="Unassembled WGS sequence"/>
</dbReference>
<reference evidence="10 11" key="1">
    <citation type="submission" date="2024-05" db="EMBL/GenBank/DDBJ databases">
        <title>Roseateles sp. DJS-2-20 16S ribosomal RNA gene Genome sequencing and assembly.</title>
        <authorList>
            <person name="Woo H."/>
        </authorList>
    </citation>
    <scope>NUCLEOTIDE SEQUENCE [LARGE SCALE GENOMIC DNA]</scope>
    <source>
        <strain evidence="10 11">DJS-2-20</strain>
    </source>
</reference>
<evidence type="ECO:0000256" key="8">
    <source>
        <dbReference type="ARBA" id="ARBA00048090"/>
    </source>
</evidence>
<comment type="similarity">
    <text evidence="2 9">Belongs to the gluconokinase GntK/GntV family.</text>
</comment>
<evidence type="ECO:0000313" key="11">
    <source>
        <dbReference type="Proteomes" id="UP001495147"/>
    </source>
</evidence>
<dbReference type="Gene3D" id="3.40.50.300">
    <property type="entry name" value="P-loop containing nucleotide triphosphate hydrolases"/>
    <property type="match status" value="1"/>
</dbReference>
<dbReference type="PANTHER" id="PTHR43442:SF3">
    <property type="entry name" value="GLUCONOKINASE-RELATED"/>
    <property type="match status" value="1"/>
</dbReference>
<evidence type="ECO:0000256" key="7">
    <source>
        <dbReference type="ARBA" id="ARBA00022840"/>
    </source>
</evidence>
<evidence type="ECO:0000256" key="2">
    <source>
        <dbReference type="ARBA" id="ARBA00008420"/>
    </source>
</evidence>
<proteinExistence type="inferred from homology"/>
<evidence type="ECO:0000256" key="5">
    <source>
        <dbReference type="ARBA" id="ARBA00022741"/>
    </source>
</evidence>
<keyword evidence="7 9" id="KW-0067">ATP-binding</keyword>
<dbReference type="GO" id="GO:0046316">
    <property type="term" value="F:gluconokinase activity"/>
    <property type="evidence" value="ECO:0007669"/>
    <property type="project" value="UniProtKB-EC"/>
</dbReference>